<evidence type="ECO:0000259" key="3">
    <source>
        <dbReference type="PROSITE" id="PS50110"/>
    </source>
</evidence>
<keyword evidence="1 2" id="KW-0597">Phosphoprotein</keyword>
<dbReference type="PANTHER" id="PTHR44591">
    <property type="entry name" value="STRESS RESPONSE REGULATOR PROTEIN 1"/>
    <property type="match status" value="1"/>
</dbReference>
<dbReference type="CDD" id="cd17546">
    <property type="entry name" value="REC_hyHK_CKI1_RcsC-like"/>
    <property type="match status" value="1"/>
</dbReference>
<dbReference type="InterPro" id="IPR011006">
    <property type="entry name" value="CheY-like_superfamily"/>
</dbReference>
<keyword evidence="5" id="KW-1185">Reference proteome</keyword>
<name>A0ABV8J943_9ACTN</name>
<dbReference type="SUPFAM" id="SSF52172">
    <property type="entry name" value="CheY-like"/>
    <property type="match status" value="1"/>
</dbReference>
<dbReference type="InterPro" id="IPR050595">
    <property type="entry name" value="Bact_response_regulator"/>
</dbReference>
<dbReference type="SMART" id="SM00448">
    <property type="entry name" value="REC"/>
    <property type="match status" value="1"/>
</dbReference>
<organism evidence="4 5">
    <name type="scientific">Actinoplanes subglobosus</name>
    <dbReference type="NCBI Taxonomy" id="1547892"/>
    <lineage>
        <taxon>Bacteria</taxon>
        <taxon>Bacillati</taxon>
        <taxon>Actinomycetota</taxon>
        <taxon>Actinomycetes</taxon>
        <taxon>Micromonosporales</taxon>
        <taxon>Micromonosporaceae</taxon>
        <taxon>Actinoplanes</taxon>
    </lineage>
</organism>
<dbReference type="Gene3D" id="3.40.50.2300">
    <property type="match status" value="1"/>
</dbReference>
<evidence type="ECO:0000256" key="2">
    <source>
        <dbReference type="PROSITE-ProRule" id="PRU00169"/>
    </source>
</evidence>
<reference evidence="5" key="1">
    <citation type="journal article" date="2019" name="Int. J. Syst. Evol. Microbiol.">
        <title>The Global Catalogue of Microorganisms (GCM) 10K type strain sequencing project: providing services to taxonomists for standard genome sequencing and annotation.</title>
        <authorList>
            <consortium name="The Broad Institute Genomics Platform"/>
            <consortium name="The Broad Institute Genome Sequencing Center for Infectious Disease"/>
            <person name="Wu L."/>
            <person name="Ma J."/>
        </authorList>
    </citation>
    <scope>NUCLEOTIDE SEQUENCE [LARGE SCALE GENOMIC DNA]</scope>
    <source>
        <strain evidence="5">TBRC 5832</strain>
    </source>
</reference>
<dbReference type="Pfam" id="PF00072">
    <property type="entry name" value="Response_reg"/>
    <property type="match status" value="1"/>
</dbReference>
<dbReference type="PANTHER" id="PTHR44591:SF3">
    <property type="entry name" value="RESPONSE REGULATORY DOMAIN-CONTAINING PROTEIN"/>
    <property type="match status" value="1"/>
</dbReference>
<accession>A0ABV8J943</accession>
<proteinExistence type="predicted"/>
<comment type="caution">
    <text evidence="4">The sequence shown here is derived from an EMBL/GenBank/DDBJ whole genome shotgun (WGS) entry which is preliminary data.</text>
</comment>
<evidence type="ECO:0000313" key="5">
    <source>
        <dbReference type="Proteomes" id="UP001595867"/>
    </source>
</evidence>
<dbReference type="PROSITE" id="PS50110">
    <property type="entry name" value="RESPONSE_REGULATORY"/>
    <property type="match status" value="1"/>
</dbReference>
<protein>
    <submittedName>
        <fullName evidence="4">Response regulator</fullName>
    </submittedName>
</protein>
<dbReference type="Proteomes" id="UP001595867">
    <property type="component" value="Unassembled WGS sequence"/>
</dbReference>
<feature type="domain" description="Response regulatory" evidence="3">
    <location>
        <begin position="3"/>
        <end position="119"/>
    </location>
</feature>
<gene>
    <name evidence="4" type="ORF">ACFO0C_43730</name>
</gene>
<evidence type="ECO:0000256" key="1">
    <source>
        <dbReference type="ARBA" id="ARBA00022553"/>
    </source>
</evidence>
<dbReference type="InterPro" id="IPR001789">
    <property type="entry name" value="Sig_transdc_resp-reg_receiver"/>
</dbReference>
<dbReference type="EMBL" id="JBHSBL010000029">
    <property type="protein sequence ID" value="MFC4071888.1"/>
    <property type="molecule type" value="Genomic_DNA"/>
</dbReference>
<dbReference type="RefSeq" id="WP_378072763.1">
    <property type="nucleotide sequence ID" value="NZ_JBHSBL010000029.1"/>
</dbReference>
<feature type="modified residue" description="4-aspartylphosphate" evidence="2">
    <location>
        <position position="53"/>
    </location>
</feature>
<sequence length="140" mass="15114">MALLVVAEDDSDIRGILLRLLQRDGHTVIEAEDGQAAWREVLARPGVEAVVTDIDLPVMSGLELCRSIRADQNRACLPVILVSGSLMPGDQRPRQAQATAMLPKPFRSAELLRCLREALAAGHSPGQEPCACGGRTAERH</sequence>
<evidence type="ECO:0000313" key="4">
    <source>
        <dbReference type="EMBL" id="MFC4071888.1"/>
    </source>
</evidence>